<dbReference type="AlphaFoldDB" id="A0A7C5SYH9"/>
<evidence type="ECO:0000256" key="1">
    <source>
        <dbReference type="SAM" id="MobiDB-lite"/>
    </source>
</evidence>
<sequence>MRRIKVTITLREDLVFGFRGRGLSNLSAVIEELLSAFLSSIPSESTKRTSKETLELVRNFLSGRSTQAVSSNPQELFQQFMAFLQSQSLSSTPPPPQPQPQPPPQPQYQPQPQPKPTVQEQKPKPRISAKEFLRAIREHAIEHGVPPELVDYERILEEARREAQEEEEGK</sequence>
<name>A0A7C5SYH9_9AQUI</name>
<protein>
    <submittedName>
        <fullName evidence="2">Uncharacterized protein</fullName>
    </submittedName>
</protein>
<feature type="compositionally biased region" description="Pro residues" evidence="1">
    <location>
        <begin position="92"/>
        <end position="115"/>
    </location>
</feature>
<accession>A0A7C5SYH9</accession>
<evidence type="ECO:0000313" key="2">
    <source>
        <dbReference type="EMBL" id="HHO74020.1"/>
    </source>
</evidence>
<reference evidence="2" key="1">
    <citation type="journal article" date="2020" name="mSystems">
        <title>Genome- and Community-Level Interaction Insights into Carbon Utilization and Element Cycling Functions of Hydrothermarchaeota in Hydrothermal Sediment.</title>
        <authorList>
            <person name="Zhou Z."/>
            <person name="Liu Y."/>
            <person name="Xu W."/>
            <person name="Pan J."/>
            <person name="Luo Z.H."/>
            <person name="Li M."/>
        </authorList>
    </citation>
    <scope>NUCLEOTIDE SEQUENCE [LARGE SCALE GENOMIC DNA]</scope>
    <source>
        <strain evidence="2">SpSt-114</strain>
    </source>
</reference>
<dbReference type="EMBL" id="DSAC01000063">
    <property type="protein sequence ID" value="HHO74020.1"/>
    <property type="molecule type" value="Genomic_DNA"/>
</dbReference>
<organism evidence="2">
    <name type="scientific">Thermocrinis ruber</name>
    <dbReference type="NCBI Taxonomy" id="75906"/>
    <lineage>
        <taxon>Bacteria</taxon>
        <taxon>Pseudomonadati</taxon>
        <taxon>Aquificota</taxon>
        <taxon>Aquificia</taxon>
        <taxon>Aquificales</taxon>
        <taxon>Aquificaceae</taxon>
        <taxon>Thermocrinis</taxon>
    </lineage>
</organism>
<comment type="caution">
    <text evidence="2">The sequence shown here is derived from an EMBL/GenBank/DDBJ whole genome shotgun (WGS) entry which is preliminary data.</text>
</comment>
<gene>
    <name evidence="2" type="ORF">ENN04_05200</name>
</gene>
<proteinExistence type="predicted"/>
<feature type="region of interest" description="Disordered" evidence="1">
    <location>
        <begin position="84"/>
        <end position="131"/>
    </location>
</feature>